<gene>
    <name evidence="12" type="ORF">GIB67_008220</name>
</gene>
<dbReference type="PANTHER" id="PTHR10706">
    <property type="entry name" value="F-BOX FAMILY PROTEIN"/>
    <property type="match status" value="1"/>
</dbReference>
<dbReference type="NCBIfam" id="TIGR01640">
    <property type="entry name" value="F_box_assoc_1"/>
    <property type="match status" value="1"/>
</dbReference>
<dbReference type="InterPro" id="IPR002004">
    <property type="entry name" value="PABP_HYD_C"/>
</dbReference>
<dbReference type="AlphaFoldDB" id="A0A7J7N4G0"/>
<evidence type="ECO:0000256" key="9">
    <source>
        <dbReference type="ARBA" id="ARBA00023242"/>
    </source>
</evidence>
<evidence type="ECO:0000259" key="10">
    <source>
        <dbReference type="PROSITE" id="PS50181"/>
    </source>
</evidence>
<evidence type="ECO:0008006" key="14">
    <source>
        <dbReference type="Google" id="ProtNLM"/>
    </source>
</evidence>
<dbReference type="SUPFAM" id="SSF81383">
    <property type="entry name" value="F-box domain"/>
    <property type="match status" value="1"/>
</dbReference>
<dbReference type="InterPro" id="IPR036053">
    <property type="entry name" value="PABP-dom"/>
</dbReference>
<dbReference type="Gene3D" id="1.10.1900.10">
    <property type="entry name" value="c-terminal domain of poly(a) binding protein"/>
    <property type="match status" value="4"/>
</dbReference>
<dbReference type="FunFam" id="1.10.1900.10:FF:000003">
    <property type="entry name" value="Polyadenylate-binding protein"/>
    <property type="match status" value="2"/>
</dbReference>
<feature type="domain" description="PABC" evidence="11">
    <location>
        <begin position="260"/>
        <end position="337"/>
    </location>
</feature>
<comment type="pathway">
    <text evidence="3">Protein modification; protein ubiquitination.</text>
</comment>
<dbReference type="CDD" id="cd22157">
    <property type="entry name" value="F-box_AtFBW1-like"/>
    <property type="match status" value="1"/>
</dbReference>
<dbReference type="InterPro" id="IPR045048">
    <property type="entry name" value="FBXO31/39"/>
</dbReference>
<dbReference type="GO" id="GO:0005737">
    <property type="term" value="C:cytoplasm"/>
    <property type="evidence" value="ECO:0007669"/>
    <property type="project" value="UniProtKB-SubCell"/>
</dbReference>
<evidence type="ECO:0000256" key="1">
    <source>
        <dbReference type="ARBA" id="ARBA00004123"/>
    </source>
</evidence>
<dbReference type="SMART" id="SM00517">
    <property type="entry name" value="PolyA"/>
    <property type="match status" value="4"/>
</dbReference>
<dbReference type="EMBL" id="JACGCM010001055">
    <property type="protein sequence ID" value="KAF6162091.1"/>
    <property type="molecule type" value="Genomic_DNA"/>
</dbReference>
<dbReference type="Gene3D" id="1.20.1280.50">
    <property type="match status" value="1"/>
</dbReference>
<dbReference type="PROSITE" id="PS51309">
    <property type="entry name" value="PABC"/>
    <property type="match status" value="4"/>
</dbReference>
<evidence type="ECO:0000256" key="6">
    <source>
        <dbReference type="ARBA" id="ARBA00022737"/>
    </source>
</evidence>
<evidence type="ECO:0000256" key="8">
    <source>
        <dbReference type="ARBA" id="ARBA00022845"/>
    </source>
</evidence>
<dbReference type="GO" id="GO:0003723">
    <property type="term" value="F:RNA binding"/>
    <property type="evidence" value="ECO:0007669"/>
    <property type="project" value="InterPro"/>
</dbReference>
<comment type="caution">
    <text evidence="12">The sequence shown here is derived from an EMBL/GenBank/DDBJ whole genome shotgun (WGS) entry which is preliminary data.</text>
</comment>
<keyword evidence="9" id="KW-0539">Nucleus</keyword>
<dbReference type="Pfam" id="PF24750">
    <property type="entry name" value="b-prop_At3g26010-like"/>
    <property type="match status" value="1"/>
</dbReference>
<dbReference type="InterPro" id="IPR056592">
    <property type="entry name" value="Beta-prop_At3g26010-like"/>
</dbReference>
<accession>A0A7J7N4G0</accession>
<dbReference type="Pfam" id="PF00658">
    <property type="entry name" value="MLLE"/>
    <property type="match status" value="4"/>
</dbReference>
<dbReference type="Gene3D" id="2.120.10.80">
    <property type="entry name" value="Kelch-type beta propeller"/>
    <property type="match status" value="1"/>
</dbReference>
<dbReference type="InterPro" id="IPR015915">
    <property type="entry name" value="Kelch-typ_b-propeller"/>
</dbReference>
<evidence type="ECO:0000313" key="12">
    <source>
        <dbReference type="EMBL" id="KAF6162091.1"/>
    </source>
</evidence>
<keyword evidence="13" id="KW-1185">Reference proteome</keyword>
<dbReference type="Pfam" id="PF00646">
    <property type="entry name" value="F-box"/>
    <property type="match status" value="1"/>
</dbReference>
<evidence type="ECO:0000256" key="5">
    <source>
        <dbReference type="ARBA" id="ARBA00022490"/>
    </source>
</evidence>
<dbReference type="FunFam" id="1.20.1280.50:FF:000030">
    <property type="entry name" value="F-box/kelch-repeat protein At3g61590"/>
    <property type="match status" value="1"/>
</dbReference>
<dbReference type="SUPFAM" id="SSF63570">
    <property type="entry name" value="PABC (PABP) domain"/>
    <property type="match status" value="4"/>
</dbReference>
<dbReference type="GO" id="GO:0006417">
    <property type="term" value="P:regulation of translation"/>
    <property type="evidence" value="ECO:0007669"/>
    <property type="project" value="UniProtKB-KW"/>
</dbReference>
<dbReference type="SMART" id="SM00256">
    <property type="entry name" value="FBOX"/>
    <property type="match status" value="1"/>
</dbReference>
<dbReference type="InterPro" id="IPR017451">
    <property type="entry name" value="F-box-assoc_interact_dom"/>
</dbReference>
<protein>
    <recommendedName>
        <fullName evidence="14">F-box domain-containing protein</fullName>
    </recommendedName>
</protein>
<dbReference type="InterPro" id="IPR001810">
    <property type="entry name" value="F-box_dom"/>
</dbReference>
<evidence type="ECO:0000256" key="3">
    <source>
        <dbReference type="ARBA" id="ARBA00004906"/>
    </source>
</evidence>
<evidence type="ECO:0000259" key="11">
    <source>
        <dbReference type="PROSITE" id="PS51309"/>
    </source>
</evidence>
<dbReference type="GO" id="GO:0005634">
    <property type="term" value="C:nucleus"/>
    <property type="evidence" value="ECO:0007669"/>
    <property type="project" value="UniProtKB-SubCell"/>
</dbReference>
<feature type="domain" description="PABC" evidence="11">
    <location>
        <begin position="16"/>
        <end position="93"/>
    </location>
</feature>
<evidence type="ECO:0000256" key="7">
    <source>
        <dbReference type="ARBA" id="ARBA00022786"/>
    </source>
</evidence>
<keyword evidence="6" id="KW-0677">Repeat</keyword>
<sequence>MGELRLDDDARLQSIPNWSFTTVLANASPEHQRTLLGDKLYPLVDHLEHDMAGKVTGMLLELDQPEVLHLLDSPKALKAKVSEAMEVLRNAASWLQSILLGGLVTQALSPPKHQRRMLGEKLYPLVDQLEHELACQVTGMLLEMDQFQVLQLLESREGLKAKVAEAMEMLNTSQTIPVVDLVTRFANTSCEHQKKMFGMSLNPLVDQLVNEMFAKLTGMLLKLDQLEVLHLLVSLEAFKAKVVEAVEGLMNDASRSQFIPIGTLATWLVNASPEHERMILGELLYPLVDKLEHESAPKVTGMLLEMDQPEIVHLLESPKALKAKVAEAMDVLKNVAQQQEPTFWVIEDNKTTWASHCFKDNVEQLPKSETITDTFCVMEEKKTSWESYCFKDNVEQLPKFETVTNTIDESVTETTMIYFDFVRLPDDLLERILAYLPVASVFIVRSVCKKWNEIVTSRRYLWNLSNLLEQKPWYFMFTSYRGPSGYAYDPVFGNWYDIFSVTPSYGKCLLPIIDSSNWSIASSYGLVCFMDKENGGSHLFVCNPITKAYKKLKEPATLKSSDYSALAISVQKTSSRYIVSIVKSVHDLDDFFQWDLSIQVYNSETRVWVTFEIDVLSGWRGDNESVICDGVLYFLIYDTGIGETGRGLVSYDLSKRSVRASFVETFINLPCPLTCARLMNHKDKLVMVGGICKRGRPSDTTAIGIWILKGKVWQQISRVPHNFFQKFGEVDNFFPSGGANDLIYIQTFGSSSLLTFDMNRSQWKWATRFPITNKSIDTFNGFCFEPRLEVSP</sequence>
<organism evidence="12 13">
    <name type="scientific">Kingdonia uniflora</name>
    <dbReference type="NCBI Taxonomy" id="39325"/>
    <lineage>
        <taxon>Eukaryota</taxon>
        <taxon>Viridiplantae</taxon>
        <taxon>Streptophyta</taxon>
        <taxon>Embryophyta</taxon>
        <taxon>Tracheophyta</taxon>
        <taxon>Spermatophyta</taxon>
        <taxon>Magnoliopsida</taxon>
        <taxon>Ranunculales</taxon>
        <taxon>Circaeasteraceae</taxon>
        <taxon>Kingdonia</taxon>
    </lineage>
</organism>
<proteinExistence type="inferred from homology"/>
<dbReference type="Proteomes" id="UP000541444">
    <property type="component" value="Unassembled WGS sequence"/>
</dbReference>
<evidence type="ECO:0000256" key="4">
    <source>
        <dbReference type="ARBA" id="ARBA00008557"/>
    </source>
</evidence>
<evidence type="ECO:0000313" key="13">
    <source>
        <dbReference type="Proteomes" id="UP000541444"/>
    </source>
</evidence>
<dbReference type="InterPro" id="IPR036047">
    <property type="entry name" value="F-box-like_dom_sf"/>
</dbReference>
<keyword evidence="5" id="KW-0963">Cytoplasm</keyword>
<dbReference type="InterPro" id="IPR011043">
    <property type="entry name" value="Gal_Oxase/kelch_b-propeller"/>
</dbReference>
<feature type="domain" description="PABC" evidence="11">
    <location>
        <begin position="177"/>
        <end position="254"/>
    </location>
</feature>
<keyword evidence="8" id="KW-0810">Translation regulation</keyword>
<evidence type="ECO:0000256" key="2">
    <source>
        <dbReference type="ARBA" id="ARBA00004496"/>
    </source>
</evidence>
<feature type="domain" description="F-box" evidence="10">
    <location>
        <begin position="418"/>
        <end position="465"/>
    </location>
</feature>
<keyword evidence="7" id="KW-0833">Ubl conjugation pathway</keyword>
<comment type="subcellular location">
    <subcellularLocation>
        <location evidence="2">Cytoplasm</location>
    </subcellularLocation>
    <subcellularLocation>
        <location evidence="1">Nucleus</location>
    </subcellularLocation>
</comment>
<dbReference type="SUPFAM" id="SSF50965">
    <property type="entry name" value="Galactose oxidase, central domain"/>
    <property type="match status" value="1"/>
</dbReference>
<dbReference type="OrthoDB" id="19742at2759"/>
<dbReference type="PANTHER" id="PTHR10706:SF130">
    <property type="entry name" value="F-BOX ONLY PROTEIN 31"/>
    <property type="match status" value="1"/>
</dbReference>
<name>A0A7J7N4G0_9MAGN</name>
<reference evidence="12 13" key="1">
    <citation type="journal article" date="2020" name="IScience">
        <title>Genome Sequencing of the Endangered Kingdonia uniflora (Circaeasteraceae, Ranunculales) Reveals Potential Mechanisms of Evolutionary Specialization.</title>
        <authorList>
            <person name="Sun Y."/>
            <person name="Deng T."/>
            <person name="Zhang A."/>
            <person name="Moore M.J."/>
            <person name="Landis J.B."/>
            <person name="Lin N."/>
            <person name="Zhang H."/>
            <person name="Zhang X."/>
            <person name="Huang J."/>
            <person name="Zhang X."/>
            <person name="Sun H."/>
            <person name="Wang H."/>
        </authorList>
    </citation>
    <scope>NUCLEOTIDE SEQUENCE [LARGE SCALE GENOMIC DNA]</scope>
    <source>
        <strain evidence="12">TB1705</strain>
        <tissue evidence="12">Leaf</tissue>
    </source>
</reference>
<comment type="similarity">
    <text evidence="4">Belongs to the polyadenylate-binding protein type-1 family.</text>
</comment>
<dbReference type="PROSITE" id="PS50181">
    <property type="entry name" value="FBOX"/>
    <property type="match status" value="1"/>
</dbReference>
<feature type="domain" description="PABC" evidence="11">
    <location>
        <begin position="98"/>
        <end position="175"/>
    </location>
</feature>